<organism evidence="3 4">
    <name type="scientific">Cherax quadricarinatus</name>
    <name type="common">Australian red claw crayfish</name>
    <dbReference type="NCBI Taxonomy" id="27406"/>
    <lineage>
        <taxon>Eukaryota</taxon>
        <taxon>Metazoa</taxon>
        <taxon>Ecdysozoa</taxon>
        <taxon>Arthropoda</taxon>
        <taxon>Crustacea</taxon>
        <taxon>Multicrustacea</taxon>
        <taxon>Malacostraca</taxon>
        <taxon>Eumalacostraca</taxon>
        <taxon>Eucarida</taxon>
        <taxon>Decapoda</taxon>
        <taxon>Pleocyemata</taxon>
        <taxon>Astacidea</taxon>
        <taxon>Parastacoidea</taxon>
        <taxon>Parastacidae</taxon>
        <taxon>Cherax</taxon>
    </lineage>
</organism>
<feature type="chain" id="PRO_5043889432" evidence="2">
    <location>
        <begin position="24"/>
        <end position="451"/>
    </location>
</feature>
<comment type="caution">
    <text evidence="3">The sequence shown here is derived from an EMBL/GenBank/DDBJ whole genome shotgun (WGS) entry which is preliminary data.</text>
</comment>
<dbReference type="EMBL" id="JARKIK010000005">
    <property type="protein sequence ID" value="KAK8751855.1"/>
    <property type="molecule type" value="Genomic_DNA"/>
</dbReference>
<proteinExistence type="predicted"/>
<keyword evidence="1" id="KW-0812">Transmembrane</keyword>
<reference evidence="3 4" key="1">
    <citation type="journal article" date="2024" name="BMC Genomics">
        <title>Genome assembly of redclaw crayfish (Cherax quadricarinatus) provides insights into its immune adaptation and hypoxia tolerance.</title>
        <authorList>
            <person name="Liu Z."/>
            <person name="Zheng J."/>
            <person name="Li H."/>
            <person name="Fang K."/>
            <person name="Wang S."/>
            <person name="He J."/>
            <person name="Zhou D."/>
            <person name="Weng S."/>
            <person name="Chi M."/>
            <person name="Gu Z."/>
            <person name="He J."/>
            <person name="Li F."/>
            <person name="Wang M."/>
        </authorList>
    </citation>
    <scope>NUCLEOTIDE SEQUENCE [LARGE SCALE GENOMIC DNA]</scope>
    <source>
        <strain evidence="3">ZL_2023a</strain>
    </source>
</reference>
<keyword evidence="4" id="KW-1185">Reference proteome</keyword>
<evidence type="ECO:0000256" key="1">
    <source>
        <dbReference type="SAM" id="Phobius"/>
    </source>
</evidence>
<feature type="signal peptide" evidence="2">
    <location>
        <begin position="1"/>
        <end position="23"/>
    </location>
</feature>
<keyword evidence="2" id="KW-0732">Signal</keyword>
<sequence length="451" mass="51346">MECHPLTVFILCGILWTFNPVSCLPSQSDHSITTVLQNSPPRDYHSIIAALLGSSPVGTSRITTTLPVSASENETDRSDSYSSGLEMDNQKVMQKVRQEKKCIFLNITENSLGLQMVKEVNDKSLTFFIRPKLSFKKLEFRLKLRSLLEIFETRETINIHNSDLVLSKLKPWIRIDVEYYRKSSMGPNLHALNVTVGNTSHSLQTQYRRFFYNYKSFVISAEGGAHVLFNCLPRDLQEIPPRVLSFSRVWLMAGLFITTATLLVVLFFIWLSLWCRKRSQISKTHLSSPVYEEFDEEVLKKIRQKVETLRSGKSQSDLRYSGVVSNKPGRENTYVTGVTLLQGSEKQKEENEIHVYQNVYAVRPTPAARLIKETSRVEAQYHNLTLLSNTCREVPDECSHADDSHEEVEETHENQASIFISPGEEVVDKRLTEETPSEAACCESEVSLAVI</sequence>
<keyword evidence="1" id="KW-1133">Transmembrane helix</keyword>
<evidence type="ECO:0000313" key="4">
    <source>
        <dbReference type="Proteomes" id="UP001445076"/>
    </source>
</evidence>
<name>A0AAW0YJL0_CHEQU</name>
<evidence type="ECO:0000313" key="3">
    <source>
        <dbReference type="EMBL" id="KAK8751855.1"/>
    </source>
</evidence>
<protein>
    <submittedName>
        <fullName evidence="3">Uncharacterized protein</fullName>
    </submittedName>
</protein>
<gene>
    <name evidence="3" type="ORF">OTU49_010795</name>
</gene>
<keyword evidence="1" id="KW-0472">Membrane</keyword>
<accession>A0AAW0YJL0</accession>
<feature type="transmembrane region" description="Helical" evidence="1">
    <location>
        <begin position="249"/>
        <end position="273"/>
    </location>
</feature>
<dbReference type="Proteomes" id="UP001445076">
    <property type="component" value="Unassembled WGS sequence"/>
</dbReference>
<evidence type="ECO:0000256" key="2">
    <source>
        <dbReference type="SAM" id="SignalP"/>
    </source>
</evidence>
<dbReference type="AlphaFoldDB" id="A0AAW0YJL0"/>